<dbReference type="InterPro" id="IPR031160">
    <property type="entry name" value="F_BAR_dom"/>
</dbReference>
<dbReference type="InterPro" id="IPR027267">
    <property type="entry name" value="AH/BAR_dom_sf"/>
</dbReference>
<feature type="domain" description="F-BAR" evidence="2">
    <location>
        <begin position="1"/>
        <end position="213"/>
    </location>
</feature>
<dbReference type="AlphaFoldDB" id="A0A6I9XUZ0"/>
<dbReference type="InterPro" id="IPR001060">
    <property type="entry name" value="FCH_dom"/>
</dbReference>
<keyword evidence="1" id="KW-0175">Coiled coil</keyword>
<evidence type="ECO:0000313" key="4">
    <source>
        <dbReference type="RefSeq" id="XP_013917601.1"/>
    </source>
</evidence>
<name>A0A6I9XUZ0_9SAUR</name>
<evidence type="ECO:0000313" key="3">
    <source>
        <dbReference type="Proteomes" id="UP000504617"/>
    </source>
</evidence>
<dbReference type="Gene3D" id="1.20.1270.60">
    <property type="entry name" value="Arfaptin homology (AH) domain/BAR domain"/>
    <property type="match status" value="1"/>
</dbReference>
<dbReference type="SUPFAM" id="SSF103657">
    <property type="entry name" value="BAR/IMD domain-like"/>
    <property type="match status" value="1"/>
</dbReference>
<dbReference type="Pfam" id="PF00611">
    <property type="entry name" value="FCH"/>
    <property type="match status" value="1"/>
</dbReference>
<keyword evidence="3" id="KW-1185">Reference proteome</keyword>
<proteinExistence type="predicted"/>
<dbReference type="Proteomes" id="UP000504617">
    <property type="component" value="Unplaced"/>
</dbReference>
<dbReference type="RefSeq" id="XP_013917601.1">
    <property type="nucleotide sequence ID" value="XM_014062126.1"/>
</dbReference>
<dbReference type="PROSITE" id="PS51741">
    <property type="entry name" value="F_BAR"/>
    <property type="match status" value="1"/>
</dbReference>
<dbReference type="SMART" id="SM00055">
    <property type="entry name" value="FCH"/>
    <property type="match status" value="1"/>
</dbReference>
<reference evidence="4" key="1">
    <citation type="submission" date="2025-08" db="UniProtKB">
        <authorList>
            <consortium name="RefSeq"/>
        </authorList>
    </citation>
    <scope>IDENTIFICATION</scope>
    <source>
        <tissue evidence="4">Skeletal muscle</tissue>
    </source>
</reference>
<evidence type="ECO:0000259" key="2">
    <source>
        <dbReference type="PROSITE" id="PS51741"/>
    </source>
</evidence>
<accession>A0A6I9XUZ0</accession>
<dbReference type="OrthoDB" id="546826at2759"/>
<dbReference type="GeneID" id="106545528"/>
<protein>
    <submittedName>
        <fullName evidence="4">Tyrosine-protein kinase Fes/Fps-like</fullName>
    </submittedName>
</protein>
<organism evidence="3 4">
    <name type="scientific">Thamnophis sirtalis</name>
    <dbReference type="NCBI Taxonomy" id="35019"/>
    <lineage>
        <taxon>Eukaryota</taxon>
        <taxon>Metazoa</taxon>
        <taxon>Chordata</taxon>
        <taxon>Craniata</taxon>
        <taxon>Vertebrata</taxon>
        <taxon>Euteleostomi</taxon>
        <taxon>Lepidosauria</taxon>
        <taxon>Squamata</taxon>
        <taxon>Bifurcata</taxon>
        <taxon>Unidentata</taxon>
        <taxon>Episquamata</taxon>
        <taxon>Toxicofera</taxon>
        <taxon>Serpentes</taxon>
        <taxon>Colubroidea</taxon>
        <taxon>Colubridae</taxon>
        <taxon>Natricinae</taxon>
        <taxon>Thamnophis</taxon>
    </lineage>
</organism>
<dbReference type="KEGG" id="tsr:106545528"/>
<sequence>MGFGLALGCPEGHSALLQLQESEVRLLEGLRKWMGQRAKSDREYAALLHQMHSLAGKQESSRQSRLGGQIGQCWWSVVTQTEALSQALERHAEALLAGPLNTLALLIQDKQQLHRCYSEQWQQMNQDFIRTTQQEPERLRAQYRSHIRECAQAKRKYQEASKGASFARGRIGAKPFSPPILLSVNSQIYVSKGALVLTSLGTETVPDGRSVCQ</sequence>
<evidence type="ECO:0000256" key="1">
    <source>
        <dbReference type="PROSITE-ProRule" id="PRU01077"/>
    </source>
</evidence>
<gene>
    <name evidence="4" type="primary">LOC106545528</name>
</gene>